<sequence>MTNTKGGWAAVLTDDTNFLSRVQIVGNFRRDFSGSETFVEVGGFPENLNAFFDISNPAGKDAAGKVAWIRERDFIGRAALVDDQLILSAGDPVGDSSDVVGEITDVTLSEEAKTSVVFVVANETENRYVEQVTLPGMSRKTLLQPGDTIDGIAIAPSPDDQVYLSPNGKRWLTQAVDEATGQVEMIENTGKLQRLGGAIVREGDPVPESLGLQIPGRSAVFMNEKPVFQEGVTCFDSPNTNCDLFLFGEVEATSVNINNAGDWWMSLGFTNSTGDSLIFQIVNGMPIVGPGTDLDLDGDGSLDAGVANTGSRSALSERFKDGTVDLITNPSLCEVGDYTCSSGAVLIAFTLEVEKGSKKGVDGEVPGKDDPLFKFDVSSLGDGLSDWNLENVFKG</sequence>
<proteinExistence type="predicted"/>
<evidence type="ECO:0000313" key="1">
    <source>
        <dbReference type="EMBL" id="CEM06328.1"/>
    </source>
</evidence>
<reference evidence="1" key="1">
    <citation type="submission" date="2014-11" db="EMBL/GenBank/DDBJ databases">
        <authorList>
            <person name="Otto D Thomas"/>
            <person name="Naeem Raeece"/>
        </authorList>
    </citation>
    <scope>NUCLEOTIDE SEQUENCE</scope>
</reference>
<gene>
    <name evidence="1" type="ORF">Cvel_14889</name>
</gene>
<dbReference type="VEuPathDB" id="CryptoDB:Cvel_14889"/>
<dbReference type="PhylomeDB" id="A0A0G4F365"/>
<dbReference type="AlphaFoldDB" id="A0A0G4F365"/>
<accession>A0A0G4F365</accession>
<name>A0A0G4F365_9ALVE</name>
<protein>
    <submittedName>
        <fullName evidence="1">Uncharacterized protein</fullName>
    </submittedName>
</protein>
<organism evidence="1">
    <name type="scientific">Chromera velia CCMP2878</name>
    <dbReference type="NCBI Taxonomy" id="1169474"/>
    <lineage>
        <taxon>Eukaryota</taxon>
        <taxon>Sar</taxon>
        <taxon>Alveolata</taxon>
        <taxon>Colpodellida</taxon>
        <taxon>Chromeraceae</taxon>
        <taxon>Chromera</taxon>
    </lineage>
</organism>
<dbReference type="EMBL" id="CDMZ01000085">
    <property type="protein sequence ID" value="CEM06328.1"/>
    <property type="molecule type" value="Genomic_DNA"/>
</dbReference>